<organism evidence="2 3">
    <name type="scientific">Lysobacter korlensis</name>
    <dbReference type="NCBI Taxonomy" id="553636"/>
    <lineage>
        <taxon>Bacteria</taxon>
        <taxon>Pseudomonadati</taxon>
        <taxon>Pseudomonadota</taxon>
        <taxon>Gammaproteobacteria</taxon>
        <taxon>Lysobacterales</taxon>
        <taxon>Lysobacteraceae</taxon>
        <taxon>Lysobacter</taxon>
    </lineage>
</organism>
<dbReference type="EMBL" id="JBHLTG010000026">
    <property type="protein sequence ID" value="MFC0682893.1"/>
    <property type="molecule type" value="Genomic_DNA"/>
</dbReference>
<proteinExistence type="predicted"/>
<keyword evidence="3" id="KW-1185">Reference proteome</keyword>
<gene>
    <name evidence="2" type="ORF">ACFFGH_34125</name>
</gene>
<dbReference type="RefSeq" id="WP_386677356.1">
    <property type="nucleotide sequence ID" value="NZ_JBHLTG010000026.1"/>
</dbReference>
<dbReference type="InterPro" id="IPR056078">
    <property type="entry name" value="DUF7661"/>
</dbReference>
<evidence type="ECO:0000313" key="3">
    <source>
        <dbReference type="Proteomes" id="UP001589896"/>
    </source>
</evidence>
<comment type="caution">
    <text evidence="2">The sequence shown here is derived from an EMBL/GenBank/DDBJ whole genome shotgun (WGS) entry which is preliminary data.</text>
</comment>
<dbReference type="Pfam" id="PF24697">
    <property type="entry name" value="DUF7661"/>
    <property type="match status" value="1"/>
</dbReference>
<evidence type="ECO:0000259" key="1">
    <source>
        <dbReference type="Pfam" id="PF24697"/>
    </source>
</evidence>
<evidence type="ECO:0000313" key="2">
    <source>
        <dbReference type="EMBL" id="MFC0682893.1"/>
    </source>
</evidence>
<name>A0ABV6S0Z7_9GAMM</name>
<feature type="domain" description="DUF7661" evidence="1">
    <location>
        <begin position="6"/>
        <end position="72"/>
    </location>
</feature>
<reference evidence="2 3" key="1">
    <citation type="submission" date="2024-09" db="EMBL/GenBank/DDBJ databases">
        <authorList>
            <person name="Sun Q."/>
            <person name="Mori K."/>
        </authorList>
    </citation>
    <scope>NUCLEOTIDE SEQUENCE [LARGE SCALE GENOMIC DNA]</scope>
    <source>
        <strain evidence="2 3">KCTC 23076</strain>
    </source>
</reference>
<accession>A0ABV6S0Z7</accession>
<protein>
    <recommendedName>
        <fullName evidence="1">DUF7661 domain-containing protein</fullName>
    </recommendedName>
</protein>
<dbReference type="Proteomes" id="UP001589896">
    <property type="component" value="Unassembled WGS sequence"/>
</dbReference>
<sequence>MEPTELRLDVFGRRMAVARRGDQWQVYLLSAEGKRRPAEISIPAALSAAEVPGYLADLLHEIATPRNSEVRLLP</sequence>